<dbReference type="Proteomes" id="UP001172102">
    <property type="component" value="Unassembled WGS sequence"/>
</dbReference>
<dbReference type="AlphaFoldDB" id="A0AA40E0R9"/>
<keyword evidence="3" id="KW-1185">Reference proteome</keyword>
<name>A0AA40E0R9_9PEZI</name>
<evidence type="ECO:0000313" key="2">
    <source>
        <dbReference type="EMBL" id="KAK0720712.1"/>
    </source>
</evidence>
<protein>
    <submittedName>
        <fullName evidence="2">Uncharacterized protein</fullName>
    </submittedName>
</protein>
<organism evidence="2 3">
    <name type="scientific">Lasiosphaeris hirsuta</name>
    <dbReference type="NCBI Taxonomy" id="260670"/>
    <lineage>
        <taxon>Eukaryota</taxon>
        <taxon>Fungi</taxon>
        <taxon>Dikarya</taxon>
        <taxon>Ascomycota</taxon>
        <taxon>Pezizomycotina</taxon>
        <taxon>Sordariomycetes</taxon>
        <taxon>Sordariomycetidae</taxon>
        <taxon>Sordariales</taxon>
        <taxon>Lasiosphaeriaceae</taxon>
        <taxon>Lasiosphaeris</taxon>
    </lineage>
</organism>
<dbReference type="EMBL" id="JAUKUA010000003">
    <property type="protein sequence ID" value="KAK0720712.1"/>
    <property type="molecule type" value="Genomic_DNA"/>
</dbReference>
<reference evidence="2" key="1">
    <citation type="submission" date="2023-06" db="EMBL/GenBank/DDBJ databases">
        <title>Genome-scale phylogeny and comparative genomics of the fungal order Sordariales.</title>
        <authorList>
            <consortium name="Lawrence Berkeley National Laboratory"/>
            <person name="Hensen N."/>
            <person name="Bonometti L."/>
            <person name="Westerberg I."/>
            <person name="Brannstrom I.O."/>
            <person name="Guillou S."/>
            <person name="Cros-Aarteil S."/>
            <person name="Calhoun S."/>
            <person name="Haridas S."/>
            <person name="Kuo A."/>
            <person name="Mondo S."/>
            <person name="Pangilinan J."/>
            <person name="Riley R."/>
            <person name="Labutti K."/>
            <person name="Andreopoulos B."/>
            <person name="Lipzen A."/>
            <person name="Chen C."/>
            <person name="Yanf M."/>
            <person name="Daum C."/>
            <person name="Ng V."/>
            <person name="Clum A."/>
            <person name="Steindorff A."/>
            <person name="Ohm R."/>
            <person name="Martin F."/>
            <person name="Silar P."/>
            <person name="Natvig D."/>
            <person name="Lalanne C."/>
            <person name="Gautier V."/>
            <person name="Ament-Velasquez S.L."/>
            <person name="Kruys A."/>
            <person name="Hutchinson M.I."/>
            <person name="Powell A.J."/>
            <person name="Barry K."/>
            <person name="Miller A.N."/>
            <person name="Grigoriev I.V."/>
            <person name="Debuchy R."/>
            <person name="Gladieux P."/>
            <person name="Thoren M.H."/>
            <person name="Johannesson H."/>
        </authorList>
    </citation>
    <scope>NUCLEOTIDE SEQUENCE</scope>
    <source>
        <strain evidence="2">SMH4607-1</strain>
    </source>
</reference>
<gene>
    <name evidence="2" type="ORF">B0H67DRAFT_200400</name>
</gene>
<proteinExistence type="predicted"/>
<feature type="region of interest" description="Disordered" evidence="1">
    <location>
        <begin position="1"/>
        <end position="58"/>
    </location>
</feature>
<comment type="caution">
    <text evidence="2">The sequence shown here is derived from an EMBL/GenBank/DDBJ whole genome shotgun (WGS) entry which is preliminary data.</text>
</comment>
<evidence type="ECO:0000313" key="3">
    <source>
        <dbReference type="Proteomes" id="UP001172102"/>
    </source>
</evidence>
<accession>A0AA40E0R9</accession>
<sequence>MAQGLGWENVGTVSPRPGSHFPIANPEEPAALVDSSRPNPEYEDAIPTPLISSPTGTLGRGFRRVTEPLPSADQVRSLELHLPRPHGTRHYYTWHRCFWHSRRPPKKKDQQHRHYLIHCPDCPIEIPEDMPGKLIQPGTGPLASVKGRYSFGSTGVPQSPYRFERFSHVGIGLYGRAIYHIAPLRYCLCKEQCDSFFRVAFCCETGIQILLSSDLVHRNVVVLFF</sequence>
<evidence type="ECO:0000256" key="1">
    <source>
        <dbReference type="SAM" id="MobiDB-lite"/>
    </source>
</evidence>